<feature type="region of interest" description="Disordered" evidence="1">
    <location>
        <begin position="663"/>
        <end position="695"/>
    </location>
</feature>
<evidence type="ECO:0000313" key="3">
    <source>
        <dbReference type="EMBL" id="KAG8510808.1"/>
    </source>
</evidence>
<protein>
    <submittedName>
        <fullName evidence="3">UPF0606 protein</fullName>
    </submittedName>
</protein>
<organism evidence="3 4">
    <name type="scientific">Galemys pyrenaicus</name>
    <name type="common">Iberian desman</name>
    <name type="synonym">Pyrenean desman</name>
    <dbReference type="NCBI Taxonomy" id="202257"/>
    <lineage>
        <taxon>Eukaryota</taxon>
        <taxon>Metazoa</taxon>
        <taxon>Chordata</taxon>
        <taxon>Craniata</taxon>
        <taxon>Vertebrata</taxon>
        <taxon>Euteleostomi</taxon>
        <taxon>Mammalia</taxon>
        <taxon>Eutheria</taxon>
        <taxon>Laurasiatheria</taxon>
        <taxon>Eulipotyphla</taxon>
        <taxon>Talpidae</taxon>
        <taxon>Galemys</taxon>
    </lineage>
</organism>
<comment type="caution">
    <text evidence="3">The sequence shown here is derived from an EMBL/GenBank/DDBJ whole genome shotgun (WGS) entry which is preliminary data.</text>
</comment>
<dbReference type="PANTHER" id="PTHR21590:SF3">
    <property type="entry name" value="UPF0606 PROTEIN KIAA1549L"/>
    <property type="match status" value="1"/>
</dbReference>
<feature type="compositionally biased region" description="Polar residues" evidence="1">
    <location>
        <begin position="682"/>
        <end position="694"/>
    </location>
</feature>
<feature type="region of interest" description="Disordered" evidence="1">
    <location>
        <begin position="356"/>
        <end position="438"/>
    </location>
</feature>
<feature type="compositionally biased region" description="Low complexity" evidence="1">
    <location>
        <begin position="400"/>
        <end position="410"/>
    </location>
</feature>
<dbReference type="PANTHER" id="PTHR21590">
    <property type="entry name" value="SEA DOMAIN-CONTAINING PROTEIN"/>
    <property type="match status" value="1"/>
</dbReference>
<keyword evidence="4" id="KW-1185">Reference proteome</keyword>
<dbReference type="InterPro" id="IPR024606">
    <property type="entry name" value="KIAA1549"/>
</dbReference>
<keyword evidence="2" id="KW-0812">Transmembrane</keyword>
<feature type="compositionally biased region" description="Basic and acidic residues" evidence="1">
    <location>
        <begin position="380"/>
        <end position="389"/>
    </location>
</feature>
<evidence type="ECO:0000256" key="2">
    <source>
        <dbReference type="SAM" id="Phobius"/>
    </source>
</evidence>
<dbReference type="Pfam" id="PF12877">
    <property type="entry name" value="KIAA1549"/>
    <property type="match status" value="2"/>
</dbReference>
<accession>A0A8J5ZZ41</accession>
<reference evidence="3" key="1">
    <citation type="journal article" date="2021" name="Evol. Appl.">
        <title>The genome of the Pyrenean desman and the effects of bottlenecks and inbreeding on the genomic landscape of an endangered species.</title>
        <authorList>
            <person name="Escoda L."/>
            <person name="Castresana J."/>
        </authorList>
    </citation>
    <scope>NUCLEOTIDE SEQUENCE</scope>
    <source>
        <strain evidence="3">IBE-C5619</strain>
    </source>
</reference>
<feature type="compositionally biased region" description="Polar residues" evidence="1">
    <location>
        <begin position="561"/>
        <end position="580"/>
    </location>
</feature>
<dbReference type="OrthoDB" id="9939624at2759"/>
<evidence type="ECO:0000313" key="4">
    <source>
        <dbReference type="Proteomes" id="UP000700334"/>
    </source>
</evidence>
<dbReference type="AlphaFoldDB" id="A0A8J5ZZ41"/>
<proteinExistence type="predicted"/>
<dbReference type="Proteomes" id="UP000700334">
    <property type="component" value="Unassembled WGS sequence"/>
</dbReference>
<name>A0A8J5ZZ41_GALPY</name>
<evidence type="ECO:0000256" key="1">
    <source>
        <dbReference type="SAM" id="MobiDB-lite"/>
    </source>
</evidence>
<feature type="transmembrane region" description="Helical" evidence="2">
    <location>
        <begin position="278"/>
        <end position="302"/>
    </location>
</feature>
<feature type="region of interest" description="Disordered" evidence="1">
    <location>
        <begin position="546"/>
        <end position="606"/>
    </location>
</feature>
<sequence length="767" mass="85355">MTLILVLQFVSQSDNIQSCKFAQTMEQRLQKAFQDAEGKVLNTRSNLTIQIVATSNASQTVTLVYVVGNRSSFLNGTVASSLLRQLSAELVGFYLTYPPLTIAEREYDNITWGLSLEYPNLDISETTRDYWVITGWGWQQWWLLHPHGVPSEQPSASAFTVLQGVDNSLVGLHNQSFARVMEQRLAQLFMMSQQQGRRFKRATTLGSYTVQMVKMQRVPGPKDPAELTYYTLYNGKPLLGTAAAKILSTIDSQRMALTLHHVVLLQADPVVKNPPNNLWIIAAVLAPIAVVTVIIIIITAVLCRKNKNDFKPDTVMNLPQRAKPVQGFDYAKQHLGQQGADEEVVPVTQETVVLPLPTRDAPASQERDVAHDGSTIKTAKSTETRKRSPSESGSVLSNESGKPSSGKSSPQNAMAQQKVTKEEARKRNAPVSDEEEGAVLFDTSGKTATDPFDTSSGSVQLIAIKPTALPVVHPTSDRSQEPAVLNGEVNKALKQKSDIEHYRNKLRLKAKRKGYYDFPAMETNKAQTERKKMYEKAPKEIEHVLDPDPEMCAPFPESKNRQQMKNSVYRSRQSLNSPSPGETEMDLLVTRERPRRGIRNSGYDTEPEIIEETNVDRINEPRGYARARQVKGHSETSTLSSQPSIDEVRQQMHMLLEEAFSLASSGHAGQSRHQEAYGSAQHLPSSEVVTSAPGTMTRPRAGVQWVPTYRPEMYQYSLPRPVSQTSCLPATIRLVPKGSQSWNFGDKPPWDLDMNFAGLSFRPALVV</sequence>
<feature type="compositionally biased region" description="Polar residues" evidence="1">
    <location>
        <begin position="390"/>
        <end position="399"/>
    </location>
</feature>
<keyword evidence="2" id="KW-1133">Transmembrane helix</keyword>
<gene>
    <name evidence="3" type="ORF">J0S82_010463</name>
</gene>
<dbReference type="EMBL" id="JAGFMF010011862">
    <property type="protein sequence ID" value="KAG8510808.1"/>
    <property type="molecule type" value="Genomic_DNA"/>
</dbReference>
<keyword evidence="2" id="KW-0472">Membrane</keyword>